<evidence type="ECO:0000313" key="10">
    <source>
        <dbReference type="Proteomes" id="UP000231292"/>
    </source>
</evidence>
<feature type="transmembrane region" description="Helical" evidence="8">
    <location>
        <begin position="313"/>
        <end position="342"/>
    </location>
</feature>
<name>A0A2G9YHL2_9BACT</name>
<keyword evidence="4 8" id="KW-0812">Transmembrane</keyword>
<evidence type="ECO:0000256" key="8">
    <source>
        <dbReference type="SAM" id="Phobius"/>
    </source>
</evidence>
<comment type="similarity">
    <text evidence="2">Belongs to the V-ATPase 116 kDa subunit family.</text>
</comment>
<evidence type="ECO:0000256" key="2">
    <source>
        <dbReference type="ARBA" id="ARBA00009904"/>
    </source>
</evidence>
<dbReference type="Proteomes" id="UP000231292">
    <property type="component" value="Unassembled WGS sequence"/>
</dbReference>
<dbReference type="GO" id="GO:0016471">
    <property type="term" value="C:vacuolar proton-transporting V-type ATPase complex"/>
    <property type="evidence" value="ECO:0007669"/>
    <property type="project" value="TreeGrafter"/>
</dbReference>
<keyword evidence="5 8" id="KW-1133">Transmembrane helix</keyword>
<comment type="subcellular location">
    <subcellularLocation>
        <location evidence="1">Membrane</location>
        <topology evidence="1">Multi-pass membrane protein</topology>
    </subcellularLocation>
</comment>
<reference evidence="9 10" key="1">
    <citation type="submission" date="2017-09" db="EMBL/GenBank/DDBJ databases">
        <title>Depth-based differentiation of microbial function through sediment-hosted aquifers and enrichment of novel symbionts in the deep terrestrial subsurface.</title>
        <authorList>
            <person name="Probst A.J."/>
            <person name="Ladd B."/>
            <person name="Jarett J.K."/>
            <person name="Geller-Mcgrath D.E."/>
            <person name="Sieber C.M."/>
            <person name="Emerson J.B."/>
            <person name="Anantharaman K."/>
            <person name="Thomas B.C."/>
            <person name="Malmstrom R."/>
            <person name="Stieglmeier M."/>
            <person name="Klingl A."/>
            <person name="Woyke T."/>
            <person name="Ryan C.M."/>
            <person name="Banfield J.F."/>
        </authorList>
    </citation>
    <scope>NUCLEOTIDE SEQUENCE [LARGE SCALE GENOMIC DNA]</scope>
    <source>
        <strain evidence="9">CG23_combo_of_CG06-09_8_20_14_all_41_10</strain>
    </source>
</reference>
<evidence type="ECO:0000256" key="4">
    <source>
        <dbReference type="ARBA" id="ARBA00022692"/>
    </source>
</evidence>
<feature type="transmembrane region" description="Helical" evidence="8">
    <location>
        <begin position="505"/>
        <end position="522"/>
    </location>
</feature>
<evidence type="ECO:0000256" key="7">
    <source>
        <dbReference type="ARBA" id="ARBA00023136"/>
    </source>
</evidence>
<dbReference type="GO" id="GO:0033179">
    <property type="term" value="C:proton-transporting V-type ATPase, V0 domain"/>
    <property type="evidence" value="ECO:0007669"/>
    <property type="project" value="InterPro"/>
</dbReference>
<evidence type="ECO:0000256" key="5">
    <source>
        <dbReference type="ARBA" id="ARBA00022989"/>
    </source>
</evidence>
<comment type="caution">
    <text evidence="9">The sequence shown here is derived from an EMBL/GenBank/DDBJ whole genome shotgun (WGS) entry which is preliminary data.</text>
</comment>
<gene>
    <name evidence="9" type="ORF">COX41_06660</name>
</gene>
<evidence type="ECO:0008006" key="11">
    <source>
        <dbReference type="Google" id="ProtNLM"/>
    </source>
</evidence>
<feature type="transmembrane region" description="Helical" evidence="8">
    <location>
        <begin position="397"/>
        <end position="415"/>
    </location>
</feature>
<dbReference type="PANTHER" id="PTHR11629:SF63">
    <property type="entry name" value="V-TYPE PROTON ATPASE SUBUNIT A"/>
    <property type="match status" value="1"/>
</dbReference>
<keyword evidence="7 8" id="KW-0472">Membrane</keyword>
<keyword evidence="6" id="KW-0406">Ion transport</keyword>
<protein>
    <recommendedName>
        <fullName evidence="11">V-type ATP synthase subunit I</fullName>
    </recommendedName>
</protein>
<dbReference type="PANTHER" id="PTHR11629">
    <property type="entry name" value="VACUOLAR PROTON ATPASES"/>
    <property type="match status" value="1"/>
</dbReference>
<dbReference type="InterPro" id="IPR002490">
    <property type="entry name" value="V-ATPase_116kDa_su"/>
</dbReference>
<evidence type="ECO:0000256" key="6">
    <source>
        <dbReference type="ARBA" id="ARBA00023065"/>
    </source>
</evidence>
<feature type="transmembrane region" description="Helical" evidence="8">
    <location>
        <begin position="534"/>
        <end position="561"/>
    </location>
</feature>
<dbReference type="GO" id="GO:0046961">
    <property type="term" value="F:proton-transporting ATPase activity, rotational mechanism"/>
    <property type="evidence" value="ECO:0007669"/>
    <property type="project" value="InterPro"/>
</dbReference>
<proteinExistence type="inferred from homology"/>
<dbReference type="AlphaFoldDB" id="A0A2G9YHL2"/>
<evidence type="ECO:0000256" key="1">
    <source>
        <dbReference type="ARBA" id="ARBA00004141"/>
    </source>
</evidence>
<feature type="transmembrane region" description="Helical" evidence="8">
    <location>
        <begin position="457"/>
        <end position="473"/>
    </location>
</feature>
<accession>A0A2G9YHL2</accession>
<dbReference type="GO" id="GO:0007035">
    <property type="term" value="P:vacuolar acidification"/>
    <property type="evidence" value="ECO:0007669"/>
    <property type="project" value="TreeGrafter"/>
</dbReference>
<evidence type="ECO:0000256" key="3">
    <source>
        <dbReference type="ARBA" id="ARBA00022448"/>
    </source>
</evidence>
<evidence type="ECO:0000313" key="9">
    <source>
        <dbReference type="EMBL" id="PIP18716.1"/>
    </source>
</evidence>
<dbReference type="GO" id="GO:0051117">
    <property type="term" value="F:ATPase binding"/>
    <property type="evidence" value="ECO:0007669"/>
    <property type="project" value="TreeGrafter"/>
</dbReference>
<sequence>MIVPMKKVFLVVQNKDADSAIKNLRRLGLLHLEHEQDPKSREISSIQDELNLVNQAITVLESVAQEPRLGKIKHEKQEGLKIVSQQIIDAHKRYEHLKEYSVTLKSHINQWERWGDFEPNDIQGLKKNNIYLRFYEVLKNQINNFPKGVVIKNIFTQGAAANCLVVSIGCPEIPFKEIEPPKISLNAMKHRLSEDARTIEFIKKNIAEHICYEDDLLILKNSLDKDLEFYQALAGMGRDESLTYLKGYMPFDAEMKLLTAARKEGWGILLKEPSEDDLVPTLMRNPAWAALIRPLLKLLEIIPGYRELDISPLFIIFFSLFFGMLIGDAGYGLIYLFLTMFIHKRIGRRVKDKSAFFLFYVLSSCAIIWGILTGNFFGHEWLAKTGFKPLVPALNDVSFIQAFCFFIGAVHLSIAHSWRAALKAPSLSALADVGWISIIWAAFFLAKTLLLGDGFPFFGKWLIIAGLTLVLFFTSPQRNILKGMGVGLGTIALGLMNNFTDVVSYIRLFAVGLAGVAIADAFNSMAAGINKGTIITLVVSGLIILAGHTLNIILGPISVLIHGVRLNVLEFSGHANVSWSGFEYKPLSEK</sequence>
<organism evidence="9 10">
    <name type="scientific">Candidatus Sherwoodlollariibacterium unditelluris</name>
    <dbReference type="NCBI Taxonomy" id="1974757"/>
    <lineage>
        <taxon>Bacteria</taxon>
        <taxon>Pseudomonadati</taxon>
        <taxon>Candidatus Omnitrophota</taxon>
        <taxon>Candidatus Sherwoodlollariibacterium</taxon>
    </lineage>
</organism>
<feature type="transmembrane region" description="Helical" evidence="8">
    <location>
        <begin position="427"/>
        <end position="445"/>
    </location>
</feature>
<feature type="transmembrane region" description="Helical" evidence="8">
    <location>
        <begin position="354"/>
        <end position="377"/>
    </location>
</feature>
<keyword evidence="3" id="KW-0813">Transport</keyword>
<dbReference type="EMBL" id="PCRK01000172">
    <property type="protein sequence ID" value="PIP18716.1"/>
    <property type="molecule type" value="Genomic_DNA"/>
</dbReference>